<evidence type="ECO:0000313" key="1">
    <source>
        <dbReference type="EMBL" id="RUT32624.1"/>
    </source>
</evidence>
<organism evidence="1 2">
    <name type="scientific">Arsenicitalea aurantiaca</name>
    <dbReference type="NCBI Taxonomy" id="1783274"/>
    <lineage>
        <taxon>Bacteria</taxon>
        <taxon>Pseudomonadati</taxon>
        <taxon>Pseudomonadota</taxon>
        <taxon>Alphaproteobacteria</taxon>
        <taxon>Hyphomicrobiales</taxon>
        <taxon>Devosiaceae</taxon>
        <taxon>Arsenicitalea</taxon>
    </lineage>
</organism>
<proteinExistence type="predicted"/>
<dbReference type="EMBL" id="RZNJ01000002">
    <property type="protein sequence ID" value="RUT32624.1"/>
    <property type="molecule type" value="Genomic_DNA"/>
</dbReference>
<reference evidence="1 2" key="1">
    <citation type="journal article" date="2016" name="Int. J. Syst. Evol. Microbiol.">
        <title>Arsenicitalea aurantiaca gen. nov., sp. nov., a new member of the family Hyphomicrobiaceae, isolated from high-arsenic sediment.</title>
        <authorList>
            <person name="Mu Y."/>
            <person name="Zhou L."/>
            <person name="Zeng X.C."/>
            <person name="Liu L."/>
            <person name="Pan Y."/>
            <person name="Chen X."/>
            <person name="Wang J."/>
            <person name="Li S."/>
            <person name="Li W.J."/>
            <person name="Wang Y."/>
        </authorList>
    </citation>
    <scope>NUCLEOTIDE SEQUENCE [LARGE SCALE GENOMIC DNA]</scope>
    <source>
        <strain evidence="1 2">42-50</strain>
    </source>
</reference>
<dbReference type="AlphaFoldDB" id="A0A433XF44"/>
<keyword evidence="2" id="KW-1185">Reference proteome</keyword>
<gene>
    <name evidence="1" type="ORF">EMQ25_05605</name>
</gene>
<name>A0A433XF44_9HYPH</name>
<comment type="caution">
    <text evidence="1">The sequence shown here is derived from an EMBL/GenBank/DDBJ whole genome shotgun (WGS) entry which is preliminary data.</text>
</comment>
<dbReference type="RefSeq" id="WP_127187581.1">
    <property type="nucleotide sequence ID" value="NZ_RZNJ01000002.1"/>
</dbReference>
<dbReference type="Proteomes" id="UP000281547">
    <property type="component" value="Unassembled WGS sequence"/>
</dbReference>
<evidence type="ECO:0000313" key="2">
    <source>
        <dbReference type="Proteomes" id="UP000281547"/>
    </source>
</evidence>
<protein>
    <submittedName>
        <fullName evidence="1">Uncharacterized protein</fullName>
    </submittedName>
</protein>
<sequence length="87" mass="9259">MRRAQEIGPRISAATTAAYSVHAQLHLAVIGAAELSNSLRIGDAVTSEIVELAATLDRAIEAIRKVHATELDVLSDVECDYAQESGK</sequence>
<accession>A0A433XF44</accession>